<dbReference type="EMBL" id="CAJVPP010000781">
    <property type="protein sequence ID" value="CAG8511478.1"/>
    <property type="molecule type" value="Genomic_DNA"/>
</dbReference>
<evidence type="ECO:0000259" key="1">
    <source>
        <dbReference type="Pfam" id="PF00089"/>
    </source>
</evidence>
<reference evidence="2" key="1">
    <citation type="submission" date="2021-06" db="EMBL/GenBank/DDBJ databases">
        <authorList>
            <person name="Kallberg Y."/>
            <person name="Tangrot J."/>
            <person name="Rosling A."/>
        </authorList>
    </citation>
    <scope>NUCLEOTIDE SEQUENCE</scope>
    <source>
        <strain evidence="2">87-6 pot B 2015</strain>
    </source>
</reference>
<organism evidence="2 3">
    <name type="scientific">Funneliformis mosseae</name>
    <name type="common">Endomycorrhizal fungus</name>
    <name type="synonym">Glomus mosseae</name>
    <dbReference type="NCBI Taxonomy" id="27381"/>
    <lineage>
        <taxon>Eukaryota</taxon>
        <taxon>Fungi</taxon>
        <taxon>Fungi incertae sedis</taxon>
        <taxon>Mucoromycota</taxon>
        <taxon>Glomeromycotina</taxon>
        <taxon>Glomeromycetes</taxon>
        <taxon>Glomerales</taxon>
        <taxon>Glomeraceae</taxon>
        <taxon>Funneliformis</taxon>
    </lineage>
</organism>
<comment type="caution">
    <text evidence="2">The sequence shown here is derived from an EMBL/GenBank/DDBJ whole genome shotgun (WGS) entry which is preliminary data.</text>
</comment>
<gene>
    <name evidence="2" type="ORF">FMOSSE_LOCUS4561</name>
</gene>
<evidence type="ECO:0000313" key="3">
    <source>
        <dbReference type="Proteomes" id="UP000789375"/>
    </source>
</evidence>
<evidence type="ECO:0000313" key="2">
    <source>
        <dbReference type="EMBL" id="CAG8511478.1"/>
    </source>
</evidence>
<accession>A0A9N9F621</accession>
<dbReference type="GO" id="GO:0006508">
    <property type="term" value="P:proteolysis"/>
    <property type="evidence" value="ECO:0007669"/>
    <property type="project" value="InterPro"/>
</dbReference>
<keyword evidence="3" id="KW-1185">Reference proteome</keyword>
<dbReference type="Gene3D" id="2.40.10.10">
    <property type="entry name" value="Trypsin-like serine proteases"/>
    <property type="match status" value="1"/>
</dbReference>
<dbReference type="AlphaFoldDB" id="A0A9N9F621"/>
<dbReference type="Proteomes" id="UP000789375">
    <property type="component" value="Unassembled WGS sequence"/>
</dbReference>
<protein>
    <submittedName>
        <fullName evidence="2">7978_t:CDS:1</fullName>
    </submittedName>
</protein>
<dbReference type="SUPFAM" id="SSF50494">
    <property type="entry name" value="Trypsin-like serine proteases"/>
    <property type="match status" value="1"/>
</dbReference>
<sequence>MLDSLTILSQAVAFKDYTNISLQQLYDEQYIKQGNILFYNRTYKDVEFTHKCKIKNIYNIRKLSVIFTFANNKEMLMSFDSLTELELYILKSNDRFKNIKRASGNAYDWFFIIDKDVNKGSITELRKQHVKNKINPTEKLGERDILPVRDSIRFKLLNKAKNEFLKRYDKKIPFSCVIEGLVDDKEVLVAFVDQSEGTLVHLPAEFESFPVLISYEALELYHRSYHKDLIPGISIVSNKTFILTAKHGVGKEDEKVVQPGTLDEVNASDREIPKLPNVPFKQHIQIRSIKTSVNNNDDFVNVKKVGEPLSSEKAESGDSGSPVFDNDGKLWGIVIAGISRTEGKRTGGKRTGGILNGRSQKTQCFYFNFNRFLYSFCKFFTIVYFQNKNSHTANSYSCFVQVDQRK</sequence>
<feature type="domain" description="Peptidase S1" evidence="1">
    <location>
        <begin position="304"/>
        <end position="346"/>
    </location>
</feature>
<name>A0A9N9F621_FUNMO</name>
<proteinExistence type="predicted"/>
<dbReference type="GO" id="GO:0004252">
    <property type="term" value="F:serine-type endopeptidase activity"/>
    <property type="evidence" value="ECO:0007669"/>
    <property type="project" value="InterPro"/>
</dbReference>
<dbReference type="InterPro" id="IPR001254">
    <property type="entry name" value="Trypsin_dom"/>
</dbReference>
<dbReference type="InterPro" id="IPR009003">
    <property type="entry name" value="Peptidase_S1_PA"/>
</dbReference>
<dbReference type="Pfam" id="PF00089">
    <property type="entry name" value="Trypsin"/>
    <property type="match status" value="1"/>
</dbReference>
<dbReference type="InterPro" id="IPR043504">
    <property type="entry name" value="Peptidase_S1_PA_chymotrypsin"/>
</dbReference>